<proteinExistence type="predicted"/>
<feature type="compositionally biased region" description="Polar residues" evidence="1">
    <location>
        <begin position="9"/>
        <end position="23"/>
    </location>
</feature>
<reference evidence="2 3" key="1">
    <citation type="journal article" date="2021" name="BMC Genomics">
        <title>Datura genome reveals duplications of psychoactive alkaloid biosynthetic genes and high mutation rate following tissue culture.</title>
        <authorList>
            <person name="Rajewski A."/>
            <person name="Carter-House D."/>
            <person name="Stajich J."/>
            <person name="Litt A."/>
        </authorList>
    </citation>
    <scope>NUCLEOTIDE SEQUENCE [LARGE SCALE GENOMIC DNA]</scope>
    <source>
        <strain evidence="2">AR-01</strain>
    </source>
</reference>
<evidence type="ECO:0000313" key="2">
    <source>
        <dbReference type="EMBL" id="MCD9644317.1"/>
    </source>
</evidence>
<keyword evidence="3" id="KW-1185">Reference proteome</keyword>
<comment type="caution">
    <text evidence="2">The sequence shown here is derived from an EMBL/GenBank/DDBJ whole genome shotgun (WGS) entry which is preliminary data.</text>
</comment>
<name>A0ABS8VDD0_DATST</name>
<evidence type="ECO:0000256" key="1">
    <source>
        <dbReference type="SAM" id="MobiDB-lite"/>
    </source>
</evidence>
<organism evidence="2 3">
    <name type="scientific">Datura stramonium</name>
    <name type="common">Jimsonweed</name>
    <name type="synonym">Common thornapple</name>
    <dbReference type="NCBI Taxonomy" id="4076"/>
    <lineage>
        <taxon>Eukaryota</taxon>
        <taxon>Viridiplantae</taxon>
        <taxon>Streptophyta</taxon>
        <taxon>Embryophyta</taxon>
        <taxon>Tracheophyta</taxon>
        <taxon>Spermatophyta</taxon>
        <taxon>Magnoliopsida</taxon>
        <taxon>eudicotyledons</taxon>
        <taxon>Gunneridae</taxon>
        <taxon>Pentapetalae</taxon>
        <taxon>asterids</taxon>
        <taxon>lamiids</taxon>
        <taxon>Solanales</taxon>
        <taxon>Solanaceae</taxon>
        <taxon>Solanoideae</taxon>
        <taxon>Datureae</taxon>
        <taxon>Datura</taxon>
    </lineage>
</organism>
<feature type="region of interest" description="Disordered" evidence="1">
    <location>
        <begin position="1"/>
        <end position="26"/>
    </location>
</feature>
<protein>
    <submittedName>
        <fullName evidence="2">Uncharacterized protein</fullName>
    </submittedName>
</protein>
<dbReference type="Proteomes" id="UP000823775">
    <property type="component" value="Unassembled WGS sequence"/>
</dbReference>
<accession>A0ABS8VDD0</accession>
<gene>
    <name evidence="2" type="ORF">HAX54_032500</name>
</gene>
<evidence type="ECO:0000313" key="3">
    <source>
        <dbReference type="Proteomes" id="UP000823775"/>
    </source>
</evidence>
<sequence>MGEVIDAGATSSGVDHPSTTQSDGADEITVQLTNDLSELKVAETSVDESNTEGQHSLSVEEVDAILTSAFYKHYIIQSRRKTRSSLEVYFGQVTCYLAGLQE</sequence>
<dbReference type="EMBL" id="JACEIK010004122">
    <property type="protein sequence ID" value="MCD9644317.1"/>
    <property type="molecule type" value="Genomic_DNA"/>
</dbReference>